<protein>
    <submittedName>
        <fullName evidence="2">DUF4440 domain-containing protein</fullName>
    </submittedName>
</protein>
<sequence length="119" mass="13545">MQELHAIEHSLWATVSRFDPDLMEQVFADDFAEFGRSGRRYTRAEMLFSPDQATPIDATLHQMMSRALSDDISIVTYVSEVRYDGSTEWANRSSIWDSSSGGWKLRFHQGTPCAPLTPK</sequence>
<dbReference type="EMBL" id="JBHSWG010000001">
    <property type="protein sequence ID" value="MFC6760668.1"/>
    <property type="molecule type" value="Genomic_DNA"/>
</dbReference>
<proteinExistence type="predicted"/>
<dbReference type="Pfam" id="PF14534">
    <property type="entry name" value="DUF4440"/>
    <property type="match status" value="1"/>
</dbReference>
<dbReference type="InterPro" id="IPR032710">
    <property type="entry name" value="NTF2-like_dom_sf"/>
</dbReference>
<evidence type="ECO:0000313" key="2">
    <source>
        <dbReference type="EMBL" id="MFC6760668.1"/>
    </source>
</evidence>
<evidence type="ECO:0000313" key="3">
    <source>
        <dbReference type="Proteomes" id="UP001596353"/>
    </source>
</evidence>
<dbReference type="Gene3D" id="3.10.450.50">
    <property type="match status" value="1"/>
</dbReference>
<keyword evidence="3" id="KW-1185">Reference proteome</keyword>
<accession>A0ABW2B545</accession>
<gene>
    <name evidence="2" type="ORF">ACFQFQ_16090</name>
</gene>
<feature type="domain" description="DUF4440" evidence="1">
    <location>
        <begin position="4"/>
        <end position="105"/>
    </location>
</feature>
<comment type="caution">
    <text evidence="2">The sequence shown here is derived from an EMBL/GenBank/DDBJ whole genome shotgun (WGS) entry which is preliminary data.</text>
</comment>
<dbReference type="Proteomes" id="UP001596353">
    <property type="component" value="Unassembled WGS sequence"/>
</dbReference>
<organism evidence="2 3">
    <name type="scientific">Sulfitobacter porphyrae</name>
    <dbReference type="NCBI Taxonomy" id="1246864"/>
    <lineage>
        <taxon>Bacteria</taxon>
        <taxon>Pseudomonadati</taxon>
        <taxon>Pseudomonadota</taxon>
        <taxon>Alphaproteobacteria</taxon>
        <taxon>Rhodobacterales</taxon>
        <taxon>Roseobacteraceae</taxon>
        <taxon>Sulfitobacter</taxon>
    </lineage>
</organism>
<name>A0ABW2B545_9RHOB</name>
<dbReference type="InterPro" id="IPR027843">
    <property type="entry name" value="DUF4440"/>
</dbReference>
<reference evidence="3" key="1">
    <citation type="journal article" date="2019" name="Int. J. Syst. Evol. Microbiol.">
        <title>The Global Catalogue of Microorganisms (GCM) 10K type strain sequencing project: providing services to taxonomists for standard genome sequencing and annotation.</title>
        <authorList>
            <consortium name="The Broad Institute Genomics Platform"/>
            <consortium name="The Broad Institute Genome Sequencing Center for Infectious Disease"/>
            <person name="Wu L."/>
            <person name="Ma J."/>
        </authorList>
    </citation>
    <scope>NUCLEOTIDE SEQUENCE [LARGE SCALE GENOMIC DNA]</scope>
    <source>
        <strain evidence="3">CCUG 66188</strain>
    </source>
</reference>
<evidence type="ECO:0000259" key="1">
    <source>
        <dbReference type="Pfam" id="PF14534"/>
    </source>
</evidence>
<dbReference type="SUPFAM" id="SSF54427">
    <property type="entry name" value="NTF2-like"/>
    <property type="match status" value="1"/>
</dbReference>